<dbReference type="GO" id="GO:0005829">
    <property type="term" value="C:cytosol"/>
    <property type="evidence" value="ECO:0007669"/>
    <property type="project" value="TreeGrafter"/>
</dbReference>
<feature type="region of interest" description="Disordered" evidence="1">
    <location>
        <begin position="1325"/>
        <end position="1349"/>
    </location>
</feature>
<evidence type="ECO:0000256" key="1">
    <source>
        <dbReference type="SAM" id="MobiDB-lite"/>
    </source>
</evidence>
<feature type="region of interest" description="Disordered" evidence="1">
    <location>
        <begin position="1077"/>
        <end position="1104"/>
    </location>
</feature>
<dbReference type="PROSITE" id="PS00973">
    <property type="entry name" value="USP_2"/>
    <property type="match status" value="1"/>
</dbReference>
<gene>
    <name evidence="3" type="ORF">LtaPh_1202100</name>
</gene>
<feature type="compositionally biased region" description="Low complexity" evidence="1">
    <location>
        <begin position="1327"/>
        <end position="1337"/>
    </location>
</feature>
<feature type="region of interest" description="Disordered" evidence="1">
    <location>
        <begin position="1549"/>
        <end position="1572"/>
    </location>
</feature>
<feature type="region of interest" description="Disordered" evidence="1">
    <location>
        <begin position="1"/>
        <end position="50"/>
    </location>
</feature>
<dbReference type="PROSITE" id="PS50235">
    <property type="entry name" value="USP_3"/>
    <property type="match status" value="1"/>
</dbReference>
<dbReference type="GO" id="GO:0005634">
    <property type="term" value="C:nucleus"/>
    <property type="evidence" value="ECO:0007669"/>
    <property type="project" value="TreeGrafter"/>
</dbReference>
<dbReference type="Proteomes" id="UP000419144">
    <property type="component" value="Unassembled WGS sequence"/>
</dbReference>
<evidence type="ECO:0000259" key="2">
    <source>
        <dbReference type="PROSITE" id="PS50235"/>
    </source>
</evidence>
<dbReference type="InterPro" id="IPR001394">
    <property type="entry name" value="Peptidase_C19_UCH"/>
</dbReference>
<dbReference type="VEuPathDB" id="TriTrypDB:LtaPh_1202100"/>
<feature type="region of interest" description="Disordered" evidence="1">
    <location>
        <begin position="423"/>
        <end position="447"/>
    </location>
</feature>
<name>A0A640KC90_LEITA</name>
<feature type="compositionally biased region" description="Basic and acidic residues" evidence="1">
    <location>
        <begin position="1080"/>
        <end position="1101"/>
    </location>
</feature>
<reference evidence="3" key="1">
    <citation type="submission" date="2019-11" db="EMBL/GenBank/DDBJ databases">
        <title>Leishmania tarentolae CDS.</title>
        <authorList>
            <person name="Goto Y."/>
            <person name="Yamagishi J."/>
        </authorList>
    </citation>
    <scope>NUCLEOTIDE SEQUENCE [LARGE SCALE GENOMIC DNA]</scope>
    <source>
        <strain evidence="3">Parrot Tar II</strain>
    </source>
</reference>
<dbReference type="GO" id="GO:0004843">
    <property type="term" value="F:cysteine-type deubiquitinase activity"/>
    <property type="evidence" value="ECO:0007669"/>
    <property type="project" value="InterPro"/>
</dbReference>
<feature type="compositionally biased region" description="Polar residues" evidence="1">
    <location>
        <begin position="1170"/>
        <end position="1180"/>
    </location>
</feature>
<dbReference type="Gene3D" id="3.90.70.10">
    <property type="entry name" value="Cysteine proteinases"/>
    <property type="match status" value="1"/>
</dbReference>
<proteinExistence type="predicted"/>
<dbReference type="InterPro" id="IPR038765">
    <property type="entry name" value="Papain-like_cys_pep_sf"/>
</dbReference>
<evidence type="ECO:0000313" key="4">
    <source>
        <dbReference type="Proteomes" id="UP000419144"/>
    </source>
</evidence>
<organism evidence="3 4">
    <name type="scientific">Leishmania tarentolae</name>
    <name type="common">Sauroleishmania tarentolae</name>
    <dbReference type="NCBI Taxonomy" id="5689"/>
    <lineage>
        <taxon>Eukaryota</taxon>
        <taxon>Discoba</taxon>
        <taxon>Euglenozoa</taxon>
        <taxon>Kinetoplastea</taxon>
        <taxon>Metakinetoplastina</taxon>
        <taxon>Trypanosomatida</taxon>
        <taxon>Trypanosomatidae</taxon>
        <taxon>Leishmaniinae</taxon>
        <taxon>Leishmania</taxon>
        <taxon>lizard Leishmania</taxon>
    </lineage>
</organism>
<feature type="compositionally biased region" description="Acidic residues" evidence="1">
    <location>
        <begin position="1621"/>
        <end position="1632"/>
    </location>
</feature>
<evidence type="ECO:0000313" key="3">
    <source>
        <dbReference type="EMBL" id="GET86755.1"/>
    </source>
</evidence>
<dbReference type="PANTHER" id="PTHR24006">
    <property type="entry name" value="UBIQUITIN CARBOXYL-TERMINAL HYDROLASE"/>
    <property type="match status" value="1"/>
</dbReference>
<accession>A0A640KC90</accession>
<dbReference type="SUPFAM" id="SSF54001">
    <property type="entry name" value="Cysteine proteinases"/>
    <property type="match status" value="1"/>
</dbReference>
<dbReference type="InterPro" id="IPR018200">
    <property type="entry name" value="USP_CS"/>
</dbReference>
<dbReference type="OrthoDB" id="2420415at2759"/>
<keyword evidence="4" id="KW-1185">Reference proteome</keyword>
<feature type="region of interest" description="Disordered" evidence="1">
    <location>
        <begin position="1603"/>
        <end position="1632"/>
    </location>
</feature>
<feature type="domain" description="USP" evidence="2">
    <location>
        <begin position="696"/>
        <end position="1412"/>
    </location>
</feature>
<keyword evidence="3" id="KW-0378">Hydrolase</keyword>
<dbReference type="InterPro" id="IPR028889">
    <property type="entry name" value="USP"/>
</dbReference>
<comment type="caution">
    <text evidence="3">The sequence shown here is derived from an EMBL/GenBank/DDBJ whole genome shotgun (WGS) entry which is preliminary data.</text>
</comment>
<sequence length="1632" mass="172490">MARLDPKHKSAAAVDAQAENDTTVMHQEPVPPPLPAAPVADTGPSASDVALGDPVEFVVRGVDSIERWRARATRLNLTQLGVSLVRGVVRRGRLSAPPIRVFTAETTAAARSAAEAEASIDTFCLSQPGPPGLHPHTPLERKQAVTQVAEQNQTAHTLALDGASLACGPAVHHPPHHHCRAPLSLRPSLARRALVQTASRASVPLYMGMLIAFIGNGVGSLYNTVTETAALDASSAVVGQPPVQAPASTSGAVTSSLPASRCYVHLSAEMSHALHEVHRAAAEVVCMIDHESEEIHALITAEFRSTGKPLACERDEVERVQDMRRAQLSRSCDPLSHLVANLYSLVSLLDFFAVESASLPAPTPRTAAATTAAGSGHSNTHTTNAGFLLSSSASEAVTVTMKECVASPVTVAAYADGNTPRATLTPSAVKKTVPDATPPTSTSHDLAAAPGHPYTTGCLHALFDASGCLPQSVWRVFSAVAATLSQFEVSWSLTTGDAQSRQSFNSTACLILSEDQRCLLLQLHRLCTHFIVLRHQVCALDTVSPWHFKVKQMLDWDGFLNADDPDVWSRNNGGIDRCDLHSDLLRNTYARGPPWSINSSNKMALQAVAACPYTSDALDLALRRIKEVSGIASGGSTVVGERNGNASNNGDASTPLSLLDSVAFAGTHTAFIESAAPLQSSSVAALSQISAVPGYVGLQNNGNTCFLNSIVQLLGSAVLFRDDLMARFQDAVFCNSVHADHHAPASAHAVDDPAMATLFTKYGCRLAVALLLGEMQWRGSHRHTRLPLLPDYLIRHLPPPFDDHRQHDASELWHALMDKLDAPSEPGGAVVARWFSGRTATKMTCLACQHTRTHTDTFWDLSIPLLPATSGSSAPVSVGSSAPIMAAETTSPGSSTVSPSRVVNQIQVQHFPGATAVTTTYVCSPASDFSANTSTEEDRSAELKAVEHAEEAAEGENITAPILHPIVSSSVEEPYATAPQPSSMAAADDAPKTLQHLLLHVLHPTLNKELLHGSNALDCEHCGRRTDTELTTRLVAHVRKKVESEVDAVAADVAEENVCVAGRARISSGAGAAAAACGSDAEHEPPTSHEADKRASSHGESECLAQDTALSRSLTNAAAGGGLPYYLAAQLNRFSYRRGTQSYDKIADGVPLNEVIVVPVYPEITVPPNRATSPSNSQGPNALAAVSKEEDGNAPANRTAAALHSSTPALPVWVAYRLQSIIIHSGPSPSSGHYFALTRSAAVAPAHVSADVNSYDEGGEHHTSAAADLCAMRAYVKGLGSALSHCLSSERHFTYAEIAHSEAGVGGAEQESSLTCAHVEGAGLQTRGGSSAASLSRGSEKTMQSPALSPRATLPTFSVSVSGDRLYENWVMLNDANVQPVPADKMRHILHGRDGGNGSASETPYLILYEKLPVAYAGTPARDALPEDAEVTVEREADAAWCAPARLQHLWETPHASIGASGVTSVGGSGGKRVHFAREVLRFFSARLRDKVAHAARSEACLRPPPVERVAHQRAPATAVRAIVSQSWWSRTTGFRDAARAAAANASLTDARKDAPTSLNGSGSFGCPSTAHRPHRLMATAKYANVLHNTRYSTSLFQRLPEHRDHGGAAVLSSSGNDTGSDADDERDEPIS</sequence>
<feature type="region of interest" description="Disordered" evidence="1">
    <location>
        <begin position="1167"/>
        <end position="1195"/>
    </location>
</feature>
<dbReference type="EMBL" id="BLBS01000014">
    <property type="protein sequence ID" value="GET86755.1"/>
    <property type="molecule type" value="Genomic_DNA"/>
</dbReference>
<dbReference type="PROSITE" id="PS00972">
    <property type="entry name" value="USP_1"/>
    <property type="match status" value="1"/>
</dbReference>
<dbReference type="InterPro" id="IPR050164">
    <property type="entry name" value="Peptidase_C19"/>
</dbReference>
<dbReference type="GO" id="GO:0016579">
    <property type="term" value="P:protein deubiquitination"/>
    <property type="evidence" value="ECO:0007669"/>
    <property type="project" value="InterPro"/>
</dbReference>
<dbReference type="Pfam" id="PF00443">
    <property type="entry name" value="UCH"/>
    <property type="match status" value="1"/>
</dbReference>
<protein>
    <submittedName>
        <fullName evidence="3">Ubiquitin hydrolase, putative</fullName>
    </submittedName>
</protein>